<reference evidence="1 2" key="1">
    <citation type="journal article" date="2020" name="Cell">
        <title>Large-Scale Comparative Analyses of Tick Genomes Elucidate Their Genetic Diversity and Vector Capacities.</title>
        <authorList>
            <consortium name="Tick Genome and Microbiome Consortium (TIGMIC)"/>
            <person name="Jia N."/>
            <person name="Wang J."/>
            <person name="Shi W."/>
            <person name="Du L."/>
            <person name="Sun Y."/>
            <person name="Zhan W."/>
            <person name="Jiang J.F."/>
            <person name="Wang Q."/>
            <person name="Zhang B."/>
            <person name="Ji P."/>
            <person name="Bell-Sakyi L."/>
            <person name="Cui X.M."/>
            <person name="Yuan T.T."/>
            <person name="Jiang B.G."/>
            <person name="Yang W.F."/>
            <person name="Lam T.T."/>
            <person name="Chang Q.C."/>
            <person name="Ding S.J."/>
            <person name="Wang X.J."/>
            <person name="Zhu J.G."/>
            <person name="Ruan X.D."/>
            <person name="Zhao L."/>
            <person name="Wei J.T."/>
            <person name="Ye R.Z."/>
            <person name="Que T.C."/>
            <person name="Du C.H."/>
            <person name="Zhou Y.H."/>
            <person name="Cheng J.X."/>
            <person name="Dai P.F."/>
            <person name="Guo W.B."/>
            <person name="Han X.H."/>
            <person name="Huang E.J."/>
            <person name="Li L.F."/>
            <person name="Wei W."/>
            <person name="Gao Y.C."/>
            <person name="Liu J.Z."/>
            <person name="Shao H.Z."/>
            <person name="Wang X."/>
            <person name="Wang C.C."/>
            <person name="Yang T.C."/>
            <person name="Huo Q.B."/>
            <person name="Li W."/>
            <person name="Chen H.Y."/>
            <person name="Chen S.E."/>
            <person name="Zhou L.G."/>
            <person name="Ni X.B."/>
            <person name="Tian J.H."/>
            <person name="Sheng Y."/>
            <person name="Liu T."/>
            <person name="Pan Y.S."/>
            <person name="Xia L.Y."/>
            <person name="Li J."/>
            <person name="Zhao F."/>
            <person name="Cao W.C."/>
        </authorList>
    </citation>
    <scope>NUCLEOTIDE SEQUENCE [LARGE SCALE GENOMIC DNA]</scope>
    <source>
        <strain evidence="1">Iper-2018</strain>
    </source>
</reference>
<dbReference type="Proteomes" id="UP000805193">
    <property type="component" value="Unassembled WGS sequence"/>
</dbReference>
<proteinExistence type="predicted"/>
<comment type="caution">
    <text evidence="1">The sequence shown here is derived from an EMBL/GenBank/DDBJ whole genome shotgun (WGS) entry which is preliminary data.</text>
</comment>
<gene>
    <name evidence="1" type="ORF">HPB47_027780</name>
</gene>
<dbReference type="EMBL" id="JABSTQ010009900">
    <property type="protein sequence ID" value="KAG0425036.1"/>
    <property type="molecule type" value="Genomic_DNA"/>
</dbReference>
<protein>
    <submittedName>
        <fullName evidence="1">Uncharacterized protein</fullName>
    </submittedName>
</protein>
<name>A0AC60PWI8_IXOPE</name>
<sequence>MATKKKQSPRFTADEISILSGLVGKHKTIIECKKTDSVSSNLKNETWEKLCNEYNCLPGVSPRDSNQLKKCWGNLKQKWKNERSDERRKTHKTGGGPPPTPMSAISVLVGAVAGHMATRLDNDNDSDGAAYLPPVQNEPVVRLLEGMVDCDPVYEYAGDHYQPASPSMDVAEPGASSSTAAATEAAPDPLTEQTTPAPAAASSCSSDRVAATPDEARPPRGRVVLLEQALSAENDVRSSVLRAESAIRIKLLEEEQQIKAAEHQMKVAKHQMKVAEHRVRLQVEQTNLKIAEWKLRELQQGGEK</sequence>
<accession>A0AC60PWI8</accession>
<evidence type="ECO:0000313" key="1">
    <source>
        <dbReference type="EMBL" id="KAG0425036.1"/>
    </source>
</evidence>
<keyword evidence="2" id="KW-1185">Reference proteome</keyword>
<organism evidence="1 2">
    <name type="scientific">Ixodes persulcatus</name>
    <name type="common">Taiga tick</name>
    <dbReference type="NCBI Taxonomy" id="34615"/>
    <lineage>
        <taxon>Eukaryota</taxon>
        <taxon>Metazoa</taxon>
        <taxon>Ecdysozoa</taxon>
        <taxon>Arthropoda</taxon>
        <taxon>Chelicerata</taxon>
        <taxon>Arachnida</taxon>
        <taxon>Acari</taxon>
        <taxon>Parasitiformes</taxon>
        <taxon>Ixodida</taxon>
        <taxon>Ixodoidea</taxon>
        <taxon>Ixodidae</taxon>
        <taxon>Ixodinae</taxon>
        <taxon>Ixodes</taxon>
    </lineage>
</organism>
<evidence type="ECO:0000313" key="2">
    <source>
        <dbReference type="Proteomes" id="UP000805193"/>
    </source>
</evidence>